<accession>A0AAN8J8B3</accession>
<comment type="caution">
    <text evidence="1">The sequence shown here is derived from an EMBL/GenBank/DDBJ whole genome shotgun (WGS) entry which is preliminary data.</text>
</comment>
<keyword evidence="2" id="KW-1185">Reference proteome</keyword>
<dbReference type="EMBL" id="JAZGQO010000014">
    <property type="protein sequence ID" value="KAK6171021.1"/>
    <property type="molecule type" value="Genomic_DNA"/>
</dbReference>
<protein>
    <submittedName>
        <fullName evidence="1">Uncharacterized protein</fullName>
    </submittedName>
</protein>
<reference evidence="1 2" key="1">
    <citation type="submission" date="2024-01" db="EMBL/GenBank/DDBJ databases">
        <title>The genome of the rayed Mediterranean limpet Patella caerulea (Linnaeus, 1758).</title>
        <authorList>
            <person name="Anh-Thu Weber A."/>
            <person name="Halstead-Nussloch G."/>
        </authorList>
    </citation>
    <scope>NUCLEOTIDE SEQUENCE [LARGE SCALE GENOMIC DNA]</scope>
    <source>
        <strain evidence="1">AATW-2023a</strain>
        <tissue evidence="1">Whole specimen</tissue>
    </source>
</reference>
<proteinExistence type="predicted"/>
<organism evidence="1 2">
    <name type="scientific">Patella caerulea</name>
    <name type="common">Rayed Mediterranean limpet</name>
    <dbReference type="NCBI Taxonomy" id="87958"/>
    <lineage>
        <taxon>Eukaryota</taxon>
        <taxon>Metazoa</taxon>
        <taxon>Spiralia</taxon>
        <taxon>Lophotrochozoa</taxon>
        <taxon>Mollusca</taxon>
        <taxon>Gastropoda</taxon>
        <taxon>Patellogastropoda</taxon>
        <taxon>Patelloidea</taxon>
        <taxon>Patellidae</taxon>
        <taxon>Patella</taxon>
    </lineage>
</organism>
<sequence length="92" mass="10345">MNNHQPLLNGEEFKFEGIFLQKVAGKVGNDKPAFVPNPTYEAEFELEDVVCKLPQRKTAGSSSRQLVFDCDLSKWQINCFQAGKCNKSGLTY</sequence>
<evidence type="ECO:0000313" key="1">
    <source>
        <dbReference type="EMBL" id="KAK6171021.1"/>
    </source>
</evidence>
<gene>
    <name evidence="1" type="ORF">SNE40_019284</name>
</gene>
<dbReference type="Proteomes" id="UP001347796">
    <property type="component" value="Unassembled WGS sequence"/>
</dbReference>
<name>A0AAN8J8B3_PATCE</name>
<evidence type="ECO:0000313" key="2">
    <source>
        <dbReference type="Proteomes" id="UP001347796"/>
    </source>
</evidence>
<dbReference type="AlphaFoldDB" id="A0AAN8J8B3"/>